<feature type="transmembrane region" description="Helical" evidence="18">
    <location>
        <begin position="503"/>
        <end position="523"/>
    </location>
</feature>
<feature type="region of interest" description="Disordered" evidence="17">
    <location>
        <begin position="593"/>
        <end position="621"/>
    </location>
</feature>
<evidence type="ECO:0000256" key="15">
    <source>
        <dbReference type="ARBA" id="ARBA00053786"/>
    </source>
</evidence>
<gene>
    <name evidence="21" type="primary">SLC2A12</name>
</gene>
<evidence type="ECO:0000256" key="13">
    <source>
        <dbReference type="ARBA" id="ARBA00039241"/>
    </source>
</evidence>
<comment type="subcellular location">
    <subcellularLocation>
        <location evidence="3">Cell membrane</location>
        <topology evidence="3">Multi-pass membrane protein</topology>
    </subcellularLocation>
    <subcellularLocation>
        <location evidence="2">Cytoplasm</location>
        <location evidence="2">Perinuclear region</location>
    </subcellularLocation>
</comment>
<evidence type="ECO:0000313" key="21">
    <source>
        <dbReference type="RefSeq" id="XP_024614800.1"/>
    </source>
</evidence>
<feature type="transmembrane region" description="Helical" evidence="18">
    <location>
        <begin position="319"/>
        <end position="342"/>
    </location>
</feature>
<dbReference type="SUPFAM" id="SSF103473">
    <property type="entry name" value="MFS general substrate transporter"/>
    <property type="match status" value="1"/>
</dbReference>
<feature type="transmembrane region" description="Helical" evidence="18">
    <location>
        <begin position="466"/>
        <end position="491"/>
    </location>
</feature>
<feature type="transmembrane region" description="Helical" evidence="18">
    <location>
        <begin position="200"/>
        <end position="221"/>
    </location>
</feature>
<evidence type="ECO:0000256" key="14">
    <source>
        <dbReference type="ARBA" id="ARBA00042905"/>
    </source>
</evidence>
<evidence type="ECO:0000256" key="3">
    <source>
        <dbReference type="ARBA" id="ARBA00004651"/>
    </source>
</evidence>
<evidence type="ECO:0000256" key="7">
    <source>
        <dbReference type="ARBA" id="ARBA00022490"/>
    </source>
</evidence>
<dbReference type="GeneID" id="112409112"/>
<dbReference type="InterPro" id="IPR003663">
    <property type="entry name" value="Sugar/inositol_transpt"/>
</dbReference>
<dbReference type="Pfam" id="PF00083">
    <property type="entry name" value="Sugar_tr"/>
    <property type="match status" value="2"/>
</dbReference>
<dbReference type="FunFam" id="1.20.1250.20:FF:000237">
    <property type="entry name" value="Solute carrier family 2 (Facilitated glucose transporter), member 12"/>
    <property type="match status" value="1"/>
</dbReference>
<keyword evidence="8 21" id="KW-0762">Sugar transport</keyword>
<accession>A0A341CK27</accession>
<feature type="transmembrane region" description="Helical" evidence="18">
    <location>
        <begin position="85"/>
        <end position="105"/>
    </location>
</feature>
<feature type="domain" description="Major facilitator superfamily (MFS) profile" evidence="19">
    <location>
        <begin position="47"/>
        <end position="557"/>
    </location>
</feature>
<dbReference type="GO" id="GO:0072359">
    <property type="term" value="P:circulatory system development"/>
    <property type="evidence" value="ECO:0007669"/>
    <property type="project" value="TreeGrafter"/>
</dbReference>
<comment type="function">
    <text evidence="15">Insulin-independent facilitative glucose transporter.</text>
</comment>
<dbReference type="Proteomes" id="UP000252040">
    <property type="component" value="Unplaced"/>
</dbReference>
<dbReference type="Gene3D" id="1.20.1250.20">
    <property type="entry name" value="MFS general substrate transporter like domains"/>
    <property type="match status" value="2"/>
</dbReference>
<keyword evidence="5 16" id="KW-0813">Transport</keyword>
<dbReference type="PRINTS" id="PR00171">
    <property type="entry name" value="SUGRTRNSPORT"/>
</dbReference>
<proteinExistence type="inferred from homology"/>
<keyword evidence="10 18" id="KW-1133">Transmembrane helix</keyword>
<evidence type="ECO:0000256" key="10">
    <source>
        <dbReference type="ARBA" id="ARBA00022989"/>
    </source>
</evidence>
<dbReference type="GO" id="GO:0022857">
    <property type="term" value="F:transmembrane transporter activity"/>
    <property type="evidence" value="ECO:0007669"/>
    <property type="project" value="InterPro"/>
</dbReference>
<dbReference type="PANTHER" id="PTHR48023">
    <property type="entry name" value="D-XYLOSE-PROTON SYMPORTER-LIKE 2"/>
    <property type="match status" value="1"/>
</dbReference>
<protein>
    <recommendedName>
        <fullName evidence="13">Solute carrier family 2, facilitated glucose transporter member 12</fullName>
    </recommendedName>
    <alternativeName>
        <fullName evidence="14">Glucose transporter type 12</fullName>
    </alternativeName>
</protein>
<dbReference type="KEGG" id="nasi:112409112"/>
<evidence type="ECO:0000256" key="2">
    <source>
        <dbReference type="ARBA" id="ARBA00004556"/>
    </source>
</evidence>
<evidence type="ECO:0000256" key="5">
    <source>
        <dbReference type="ARBA" id="ARBA00022448"/>
    </source>
</evidence>
<keyword evidence="9 18" id="KW-0812">Transmembrane</keyword>
<feature type="compositionally biased region" description="Basic and acidic residues" evidence="17">
    <location>
        <begin position="597"/>
        <end position="607"/>
    </location>
</feature>
<dbReference type="InParanoid" id="A0A341CK27"/>
<keyword evidence="20" id="KW-1185">Reference proteome</keyword>
<keyword evidence="12" id="KW-0325">Glycoprotein</keyword>
<feature type="transmembrane region" description="Helical" evidence="18">
    <location>
        <begin position="283"/>
        <end position="307"/>
    </location>
</feature>
<evidence type="ECO:0000256" key="11">
    <source>
        <dbReference type="ARBA" id="ARBA00023136"/>
    </source>
</evidence>
<evidence type="ECO:0000256" key="9">
    <source>
        <dbReference type="ARBA" id="ARBA00022692"/>
    </source>
</evidence>
<sequence length="621" mass="66997">MVPVENAEGPSLLKPKGPAAETDGSDRDNGGRHPPWARGCGMFTLLSSVTAAVSGFLVGYELGLISGALLQIRTLLALTCHEQEMVVSSLLIGALLASLIGGVLIDRCGRRAAIILSSCLLGLGSLVLIISLSYAALIAGRIAIGVSISLSSIATCVYIAEIAPQHKRGLLVSLNELMIVIGILFAYISNYAFANVSHGWKYMFGLVIPLGVLQAIAMYFLPPSPRFLVMKGHEEAASKVLGKLRAISDTTEELTVIKSSLKDEYQYSFGDLFRSKDNMRTRIMIGLTLVFFVQITGQPNILFYASTVLKSVGFQSNEAASLASTGVGVVKVLSTIPATLLVDHVGSKTLLCVGSSVMAASLVTMGIVNLNIHMNFTNICRNHSPINQSLDESVLYGPGNLSASNDTLRESFKGMASRSRSSLRPTRNDLDKRGETTLASLSNAGLSQTEYQVITDPADVPAFLKWLSLASLLVYVAAFSIGLGPMPWLVLSEIFPGGIRGRAMALTSSMNWGINLLISLTFLTVTDLIGLPCVCFIYTIMSLASLVFVVVFIPETKGCSLEQISVELAKENYVKNNICFMSHHQEELVPKQLQKRKPQDQFLESKKLRGRGQPRQLSPET</sequence>
<keyword evidence="6" id="KW-1003">Cell membrane</keyword>
<evidence type="ECO:0000256" key="12">
    <source>
        <dbReference type="ARBA" id="ARBA00023180"/>
    </source>
</evidence>
<evidence type="ECO:0000256" key="16">
    <source>
        <dbReference type="RuleBase" id="RU003346"/>
    </source>
</evidence>
<dbReference type="CTD" id="154091"/>
<feature type="transmembrane region" description="Helical" evidence="18">
    <location>
        <begin position="529"/>
        <end position="553"/>
    </location>
</feature>
<dbReference type="GO" id="GO:0005886">
    <property type="term" value="C:plasma membrane"/>
    <property type="evidence" value="ECO:0007669"/>
    <property type="project" value="UniProtKB-SubCell"/>
</dbReference>
<dbReference type="InterPro" id="IPR020846">
    <property type="entry name" value="MFS_dom"/>
</dbReference>
<keyword evidence="11 18" id="KW-0472">Membrane</keyword>
<comment type="similarity">
    <text evidence="4">Belongs to the major facilitator superfamily. Sugar transporter (TC 2.A.1.1) family. Glucose transporter subfamily.</text>
</comment>
<evidence type="ECO:0000256" key="17">
    <source>
        <dbReference type="SAM" id="MobiDB-lite"/>
    </source>
</evidence>
<dbReference type="InterPro" id="IPR005828">
    <property type="entry name" value="MFS_sugar_transport-like"/>
</dbReference>
<dbReference type="STRING" id="1706337.A0A341CK27"/>
<evidence type="ECO:0000259" key="19">
    <source>
        <dbReference type="PROSITE" id="PS50850"/>
    </source>
</evidence>
<feature type="region of interest" description="Disordered" evidence="17">
    <location>
        <begin position="1"/>
        <end position="31"/>
    </location>
</feature>
<keyword evidence="7" id="KW-0963">Cytoplasm</keyword>
<dbReference type="PROSITE" id="PS50850">
    <property type="entry name" value="MFS"/>
    <property type="match status" value="1"/>
</dbReference>
<evidence type="ECO:0000256" key="18">
    <source>
        <dbReference type="SAM" id="Phobius"/>
    </source>
</evidence>
<evidence type="ECO:0000256" key="8">
    <source>
        <dbReference type="ARBA" id="ARBA00022597"/>
    </source>
</evidence>
<dbReference type="RefSeq" id="XP_024614800.1">
    <property type="nucleotide sequence ID" value="XM_024759032.1"/>
</dbReference>
<dbReference type="GO" id="GO:1904659">
    <property type="term" value="P:D-glucose transmembrane transport"/>
    <property type="evidence" value="ECO:0007669"/>
    <property type="project" value="TreeGrafter"/>
</dbReference>
<dbReference type="AlphaFoldDB" id="A0A341CK27"/>
<feature type="transmembrane region" description="Helical" evidence="18">
    <location>
        <begin position="172"/>
        <end position="194"/>
    </location>
</feature>
<comment type="catalytic activity">
    <reaction evidence="1">
        <text>D-glucose(out) = D-glucose(in)</text>
        <dbReference type="Rhea" id="RHEA:60376"/>
        <dbReference type="ChEBI" id="CHEBI:4167"/>
    </reaction>
</comment>
<organism evidence="20 21">
    <name type="scientific">Neophocaena asiaeorientalis asiaeorientalis</name>
    <name type="common">Yangtze finless porpoise</name>
    <name type="synonym">Neophocaena phocaenoides subsp. asiaeorientalis</name>
    <dbReference type="NCBI Taxonomy" id="1706337"/>
    <lineage>
        <taxon>Eukaryota</taxon>
        <taxon>Metazoa</taxon>
        <taxon>Chordata</taxon>
        <taxon>Craniata</taxon>
        <taxon>Vertebrata</taxon>
        <taxon>Euteleostomi</taxon>
        <taxon>Mammalia</taxon>
        <taxon>Eutheria</taxon>
        <taxon>Laurasiatheria</taxon>
        <taxon>Artiodactyla</taxon>
        <taxon>Whippomorpha</taxon>
        <taxon>Cetacea</taxon>
        <taxon>Odontoceti</taxon>
        <taxon>Phocoenidae</taxon>
        <taxon>Neophocaena</taxon>
    </lineage>
</organism>
<feature type="transmembrane region" description="Helical" evidence="18">
    <location>
        <begin position="349"/>
        <end position="368"/>
    </location>
</feature>
<dbReference type="FunFam" id="1.20.1250.20:FF:000124">
    <property type="entry name" value="Solute carrier family 2, facilitated glucose transporter member 12"/>
    <property type="match status" value="1"/>
</dbReference>
<dbReference type="GO" id="GO:0048471">
    <property type="term" value="C:perinuclear region of cytoplasm"/>
    <property type="evidence" value="ECO:0007669"/>
    <property type="project" value="UniProtKB-SubCell"/>
</dbReference>
<feature type="transmembrane region" description="Helical" evidence="18">
    <location>
        <begin position="42"/>
        <end position="65"/>
    </location>
</feature>
<dbReference type="CDD" id="cd17435">
    <property type="entry name" value="MFS_GLUT12_Class3"/>
    <property type="match status" value="1"/>
</dbReference>
<evidence type="ECO:0000313" key="20">
    <source>
        <dbReference type="Proteomes" id="UP000252040"/>
    </source>
</evidence>
<feature type="transmembrane region" description="Helical" evidence="18">
    <location>
        <begin position="112"/>
        <end position="136"/>
    </location>
</feature>
<dbReference type="InterPro" id="IPR050820">
    <property type="entry name" value="MFS_Sugar_Transporter"/>
</dbReference>
<dbReference type="PANTHER" id="PTHR48023:SF2">
    <property type="entry name" value="SOLUTE CARRIER FAMILY 2, FACILITATED GLUCOSE TRANSPORTER MEMBER 12"/>
    <property type="match status" value="1"/>
</dbReference>
<evidence type="ECO:0000256" key="6">
    <source>
        <dbReference type="ARBA" id="ARBA00022475"/>
    </source>
</evidence>
<dbReference type="NCBIfam" id="TIGR00879">
    <property type="entry name" value="SP"/>
    <property type="match status" value="1"/>
</dbReference>
<name>A0A341CK27_NEOAA</name>
<reference evidence="21" key="1">
    <citation type="submission" date="2025-08" db="UniProtKB">
        <authorList>
            <consortium name="RefSeq"/>
        </authorList>
    </citation>
    <scope>IDENTIFICATION</scope>
    <source>
        <tissue evidence="21">Meat</tissue>
    </source>
</reference>
<dbReference type="InterPro" id="IPR036259">
    <property type="entry name" value="MFS_trans_sf"/>
</dbReference>
<evidence type="ECO:0000256" key="4">
    <source>
        <dbReference type="ARBA" id="ARBA00007004"/>
    </source>
</evidence>
<evidence type="ECO:0000256" key="1">
    <source>
        <dbReference type="ARBA" id="ARBA00000618"/>
    </source>
</evidence>
<feature type="transmembrane region" description="Helical" evidence="18">
    <location>
        <begin position="142"/>
        <end position="160"/>
    </location>
</feature>
<dbReference type="FunCoup" id="A0A341CK27">
    <property type="interactions" value="94"/>
</dbReference>